<reference evidence="2" key="2">
    <citation type="submission" date="2023-06" db="EMBL/GenBank/DDBJ databases">
        <authorList>
            <consortium name="Lawrence Berkeley National Laboratory"/>
            <person name="Haridas S."/>
            <person name="Hensen N."/>
            <person name="Bonometti L."/>
            <person name="Westerberg I."/>
            <person name="Brannstrom I.O."/>
            <person name="Guillou S."/>
            <person name="Cros-Aarteil S."/>
            <person name="Calhoun S."/>
            <person name="Kuo A."/>
            <person name="Mondo S."/>
            <person name="Pangilinan J."/>
            <person name="Riley R."/>
            <person name="Labutti K."/>
            <person name="Andreopoulos B."/>
            <person name="Lipzen A."/>
            <person name="Chen C."/>
            <person name="Yanf M."/>
            <person name="Daum C."/>
            <person name="Ng V."/>
            <person name="Clum A."/>
            <person name="Steindorff A."/>
            <person name="Ohm R."/>
            <person name="Martin F."/>
            <person name="Silar P."/>
            <person name="Natvig D."/>
            <person name="Lalanne C."/>
            <person name="Gautier V."/>
            <person name="Ament-Velasquez S.L."/>
            <person name="Kruys A."/>
            <person name="Hutchinson M.I."/>
            <person name="Powell A.J."/>
            <person name="Barry K."/>
            <person name="Miller A.N."/>
            <person name="Grigoriev I.V."/>
            <person name="Debuchy R."/>
            <person name="Gladieux P."/>
            <person name="Thoren M.H."/>
            <person name="Johannesson H."/>
        </authorList>
    </citation>
    <scope>NUCLEOTIDE SEQUENCE</scope>
    <source>
        <strain evidence="2">CBS 118394</strain>
    </source>
</reference>
<dbReference type="SUPFAM" id="SSF81383">
    <property type="entry name" value="F-box domain"/>
    <property type="match status" value="1"/>
</dbReference>
<dbReference type="Pfam" id="PF00646">
    <property type="entry name" value="F-box"/>
    <property type="match status" value="1"/>
</dbReference>
<name>A0AAE0M1N1_9PEZI</name>
<reference evidence="2" key="1">
    <citation type="journal article" date="2023" name="Mol. Phylogenet. Evol.">
        <title>Genome-scale phylogeny and comparative genomics of the fungal order Sordariales.</title>
        <authorList>
            <person name="Hensen N."/>
            <person name="Bonometti L."/>
            <person name="Westerberg I."/>
            <person name="Brannstrom I.O."/>
            <person name="Guillou S."/>
            <person name="Cros-Aarteil S."/>
            <person name="Calhoun S."/>
            <person name="Haridas S."/>
            <person name="Kuo A."/>
            <person name="Mondo S."/>
            <person name="Pangilinan J."/>
            <person name="Riley R."/>
            <person name="LaButti K."/>
            <person name="Andreopoulos B."/>
            <person name="Lipzen A."/>
            <person name="Chen C."/>
            <person name="Yan M."/>
            <person name="Daum C."/>
            <person name="Ng V."/>
            <person name="Clum A."/>
            <person name="Steindorff A."/>
            <person name="Ohm R.A."/>
            <person name="Martin F."/>
            <person name="Silar P."/>
            <person name="Natvig D.O."/>
            <person name="Lalanne C."/>
            <person name="Gautier V."/>
            <person name="Ament-Velasquez S.L."/>
            <person name="Kruys A."/>
            <person name="Hutchinson M.I."/>
            <person name="Powell A.J."/>
            <person name="Barry K."/>
            <person name="Miller A.N."/>
            <person name="Grigoriev I.V."/>
            <person name="Debuchy R."/>
            <person name="Gladieux P."/>
            <person name="Hiltunen Thoren M."/>
            <person name="Johannesson H."/>
        </authorList>
    </citation>
    <scope>NUCLEOTIDE SEQUENCE</scope>
    <source>
        <strain evidence="2">CBS 118394</strain>
    </source>
</reference>
<dbReference type="PROSITE" id="PS50181">
    <property type="entry name" value="FBOX"/>
    <property type="match status" value="1"/>
</dbReference>
<dbReference type="SMART" id="SM00256">
    <property type="entry name" value="FBOX"/>
    <property type="match status" value="1"/>
</dbReference>
<dbReference type="InterPro" id="IPR036047">
    <property type="entry name" value="F-box-like_dom_sf"/>
</dbReference>
<comment type="caution">
    <text evidence="2">The sequence shown here is derived from an EMBL/GenBank/DDBJ whole genome shotgun (WGS) entry which is preliminary data.</text>
</comment>
<evidence type="ECO:0000313" key="3">
    <source>
        <dbReference type="Proteomes" id="UP001283341"/>
    </source>
</evidence>
<dbReference type="Proteomes" id="UP001283341">
    <property type="component" value="Unassembled WGS sequence"/>
</dbReference>
<organism evidence="2 3">
    <name type="scientific">Apodospora peruviana</name>
    <dbReference type="NCBI Taxonomy" id="516989"/>
    <lineage>
        <taxon>Eukaryota</taxon>
        <taxon>Fungi</taxon>
        <taxon>Dikarya</taxon>
        <taxon>Ascomycota</taxon>
        <taxon>Pezizomycotina</taxon>
        <taxon>Sordariomycetes</taxon>
        <taxon>Sordariomycetidae</taxon>
        <taxon>Sordariales</taxon>
        <taxon>Lasiosphaeriaceae</taxon>
        <taxon>Apodospora</taxon>
    </lineage>
</organism>
<dbReference type="AlphaFoldDB" id="A0AAE0M1N1"/>
<accession>A0AAE0M1N1</accession>
<proteinExistence type="predicted"/>
<dbReference type="CDD" id="cd09917">
    <property type="entry name" value="F-box_SF"/>
    <property type="match status" value="1"/>
</dbReference>
<gene>
    <name evidence="2" type="ORF">B0H66DRAFT_518337</name>
</gene>
<evidence type="ECO:0000259" key="1">
    <source>
        <dbReference type="PROSITE" id="PS50181"/>
    </source>
</evidence>
<keyword evidence="3" id="KW-1185">Reference proteome</keyword>
<dbReference type="EMBL" id="JAUEDM010000005">
    <property type="protein sequence ID" value="KAK3315740.1"/>
    <property type="molecule type" value="Genomic_DNA"/>
</dbReference>
<evidence type="ECO:0000313" key="2">
    <source>
        <dbReference type="EMBL" id="KAK3315740.1"/>
    </source>
</evidence>
<protein>
    <recommendedName>
        <fullName evidence="1">F-box domain-containing protein</fullName>
    </recommendedName>
</protein>
<dbReference type="InterPro" id="IPR001810">
    <property type="entry name" value="F-box_dom"/>
</dbReference>
<sequence length="495" mass="57700">MASLSTLPTELLCLIISNLDPIALIALSQTSQSFRSFIKPERHHFVQRLLALELQPEHGGIVPLMRTVDNNLTPPMESDEWRRNKYACAGCMKLLTHLMFDNHSILRLGLRKPPPGSEQADKLTDWEPVDDKVAAIQRAHTREATKRERLQPWRRRFIRALRQYARGQGGQMGIGPDAFTRTGEEVRRRQLADIAEAEMYLCGISRHKRMCNECRMQRGDWARHTSSNVGSATVPIVRSRALPFQDEFARWFPNLLDDQVPPLAENERPRPFRVWNFDKRGIVAPTYVMRCRGCAAWQEIAAFRVRRDWFSGGRSMVWEGNLVRCLCSHCFAKKHGQAKLAEALLNCVLTEAGNELRRIQYRLGHGWRIVISDFDAEVGRLRSWQAARNEILGGHRLLLMSPMRGDTLANERDRKELQRRLYRLRRLLMDEVDQRARNEVLQSWYRLWMEDYDLNQASFFRMLDIIAKIKENPQLLVDYALHPDRFRFETASWLS</sequence>
<feature type="domain" description="F-box" evidence="1">
    <location>
        <begin position="1"/>
        <end position="49"/>
    </location>
</feature>